<dbReference type="Proteomes" id="UP000192761">
    <property type="component" value="Unassembled WGS sequence"/>
</dbReference>
<dbReference type="RefSeq" id="WP_084090328.1">
    <property type="nucleotide sequence ID" value="NZ_FWXD01000008.1"/>
</dbReference>
<organism evidence="1 2">
    <name type="scientific">Andreprevotia lacus DSM 23236</name>
    <dbReference type="NCBI Taxonomy" id="1121001"/>
    <lineage>
        <taxon>Bacteria</taxon>
        <taxon>Pseudomonadati</taxon>
        <taxon>Pseudomonadota</taxon>
        <taxon>Betaproteobacteria</taxon>
        <taxon>Neisseriales</taxon>
        <taxon>Chitinibacteraceae</taxon>
        <taxon>Andreprevotia</taxon>
    </lineage>
</organism>
<sequence length="129" mass="14696">MLTVYFDGQCALCSTGMHYWHARAPQAIQLVDAASPDFDATTTGIPLADMMYEIHVRRDDGLWLRGVPALEAICLAAGMRWLAWPLRVRLLRPMWRRAYILLARYRYSISSVIAPACPNGRCSTPLWRE</sequence>
<dbReference type="Pfam" id="PF04134">
    <property type="entry name" value="DCC1-like"/>
    <property type="match status" value="1"/>
</dbReference>
<dbReference type="STRING" id="1121001.SAMN02745857_01665"/>
<dbReference type="PANTHER" id="PTHR34290:SF2">
    <property type="entry name" value="OS04G0668800 PROTEIN"/>
    <property type="match status" value="1"/>
</dbReference>
<dbReference type="PANTHER" id="PTHR34290">
    <property type="entry name" value="SI:CH73-390P7.2"/>
    <property type="match status" value="1"/>
</dbReference>
<keyword evidence="2" id="KW-1185">Reference proteome</keyword>
<name>A0A1W1XJL6_9NEIS</name>
<protein>
    <submittedName>
        <fullName evidence="1">Predicted thiol-disulfide oxidoreductase YuxK, DCC family</fullName>
    </submittedName>
</protein>
<dbReference type="AlphaFoldDB" id="A0A1W1XJL6"/>
<dbReference type="EMBL" id="FWXD01000008">
    <property type="protein sequence ID" value="SMC23688.1"/>
    <property type="molecule type" value="Genomic_DNA"/>
</dbReference>
<reference evidence="1 2" key="1">
    <citation type="submission" date="2017-04" db="EMBL/GenBank/DDBJ databases">
        <authorList>
            <person name="Afonso C.L."/>
            <person name="Miller P.J."/>
            <person name="Scott M.A."/>
            <person name="Spackman E."/>
            <person name="Goraichik I."/>
            <person name="Dimitrov K.M."/>
            <person name="Suarez D.L."/>
            <person name="Swayne D.E."/>
        </authorList>
    </citation>
    <scope>NUCLEOTIDE SEQUENCE [LARGE SCALE GENOMIC DNA]</scope>
    <source>
        <strain evidence="1 2">DSM 23236</strain>
    </source>
</reference>
<dbReference type="InterPro" id="IPR007263">
    <property type="entry name" value="DCC1-like"/>
</dbReference>
<evidence type="ECO:0000313" key="1">
    <source>
        <dbReference type="EMBL" id="SMC23688.1"/>
    </source>
</evidence>
<proteinExistence type="predicted"/>
<gene>
    <name evidence="1" type="ORF">SAMN02745857_01665</name>
</gene>
<evidence type="ECO:0000313" key="2">
    <source>
        <dbReference type="Proteomes" id="UP000192761"/>
    </source>
</evidence>
<dbReference type="InterPro" id="IPR044691">
    <property type="entry name" value="DCC1_Trx"/>
</dbReference>
<dbReference type="OrthoDB" id="5294764at2"/>
<dbReference type="GO" id="GO:0015035">
    <property type="term" value="F:protein-disulfide reductase activity"/>
    <property type="evidence" value="ECO:0007669"/>
    <property type="project" value="InterPro"/>
</dbReference>
<accession>A0A1W1XJL6</accession>